<protein>
    <submittedName>
        <fullName evidence="1">Uncharacterized protein</fullName>
    </submittedName>
</protein>
<accession>A0ABU6QUA9</accession>
<name>A0ABU6QUA9_9FABA</name>
<gene>
    <name evidence="1" type="ORF">PIB30_087796</name>
</gene>
<evidence type="ECO:0000313" key="2">
    <source>
        <dbReference type="Proteomes" id="UP001341840"/>
    </source>
</evidence>
<sequence>MPRKKSREKGPSRRIRLRGVLKSTNYYLKQKVLKEICNHFDTDDHTIHAVAGEVEITTQKIGQALGLSSIGTPYDDKVTPKDLSEEDHSVYKFFQGKTQAALSKMIVNTPVDTEDNRKLFKRAFLLYVQKCFLLPTSAPNVTLRALPMLFDLENTRNRNWALHVHNFLLE</sequence>
<organism evidence="1 2">
    <name type="scientific">Stylosanthes scabra</name>
    <dbReference type="NCBI Taxonomy" id="79078"/>
    <lineage>
        <taxon>Eukaryota</taxon>
        <taxon>Viridiplantae</taxon>
        <taxon>Streptophyta</taxon>
        <taxon>Embryophyta</taxon>
        <taxon>Tracheophyta</taxon>
        <taxon>Spermatophyta</taxon>
        <taxon>Magnoliopsida</taxon>
        <taxon>eudicotyledons</taxon>
        <taxon>Gunneridae</taxon>
        <taxon>Pentapetalae</taxon>
        <taxon>rosids</taxon>
        <taxon>fabids</taxon>
        <taxon>Fabales</taxon>
        <taxon>Fabaceae</taxon>
        <taxon>Papilionoideae</taxon>
        <taxon>50 kb inversion clade</taxon>
        <taxon>dalbergioids sensu lato</taxon>
        <taxon>Dalbergieae</taxon>
        <taxon>Pterocarpus clade</taxon>
        <taxon>Stylosanthes</taxon>
    </lineage>
</organism>
<evidence type="ECO:0000313" key="1">
    <source>
        <dbReference type="EMBL" id="MED6115183.1"/>
    </source>
</evidence>
<comment type="caution">
    <text evidence="1">The sequence shown here is derived from an EMBL/GenBank/DDBJ whole genome shotgun (WGS) entry which is preliminary data.</text>
</comment>
<dbReference type="EMBL" id="JASCZI010001562">
    <property type="protein sequence ID" value="MED6115183.1"/>
    <property type="molecule type" value="Genomic_DNA"/>
</dbReference>
<dbReference type="PANTHER" id="PTHR34835">
    <property type="entry name" value="OS07G0283600 PROTEIN-RELATED"/>
    <property type="match status" value="1"/>
</dbReference>
<reference evidence="1 2" key="1">
    <citation type="journal article" date="2023" name="Plants (Basel)">
        <title>Bridging the Gap: Combining Genomics and Transcriptomics Approaches to Understand Stylosanthes scabra, an Orphan Legume from the Brazilian Caatinga.</title>
        <authorList>
            <person name="Ferreira-Neto J.R.C."/>
            <person name="da Silva M.D."/>
            <person name="Binneck E."/>
            <person name="de Melo N.F."/>
            <person name="da Silva R.H."/>
            <person name="de Melo A.L.T.M."/>
            <person name="Pandolfi V."/>
            <person name="Bustamante F.O."/>
            <person name="Brasileiro-Vidal A.C."/>
            <person name="Benko-Iseppon A.M."/>
        </authorList>
    </citation>
    <scope>NUCLEOTIDE SEQUENCE [LARGE SCALE GENOMIC DNA]</scope>
    <source>
        <tissue evidence="1">Leaves</tissue>
    </source>
</reference>
<proteinExistence type="predicted"/>
<dbReference type="Proteomes" id="UP001341840">
    <property type="component" value="Unassembled WGS sequence"/>
</dbReference>
<keyword evidence="2" id="KW-1185">Reference proteome</keyword>